<keyword evidence="1" id="KW-1133">Transmembrane helix</keyword>
<evidence type="ECO:0000259" key="2">
    <source>
        <dbReference type="Pfam" id="PF07331"/>
    </source>
</evidence>
<feature type="domain" description="DUF1468" evidence="2">
    <location>
        <begin position="22"/>
        <end position="156"/>
    </location>
</feature>
<sequence length="162" mass="17429">MAETNRRGAVSRASRAAETAVIAALFLLVIVFTIQTFEEISAFARASQGKGPFFFPRFVLAVMAFLLLLLLPGLKHGSRELPPLAPALKMVALMAATAVYCALMPVIGFLAASVLFAVAVPLVLGRRDIGLLVAVAISYSLAVWLLFERVFLILLPGFAWPL</sequence>
<dbReference type="Proteomes" id="UP000530571">
    <property type="component" value="Unassembled WGS sequence"/>
</dbReference>
<feature type="transmembrane region" description="Helical" evidence="1">
    <location>
        <begin position="16"/>
        <end position="34"/>
    </location>
</feature>
<dbReference type="RefSeq" id="WP_183482829.1">
    <property type="nucleotide sequence ID" value="NZ_JACIDZ010000002.1"/>
</dbReference>
<feature type="transmembrane region" description="Helical" evidence="1">
    <location>
        <begin position="54"/>
        <end position="71"/>
    </location>
</feature>
<accession>A0A7W6KGN7</accession>
<proteinExistence type="predicted"/>
<gene>
    <name evidence="3" type="ORF">GGR30_000812</name>
</gene>
<dbReference type="EMBL" id="JACIDZ010000002">
    <property type="protein sequence ID" value="MBB4120901.1"/>
    <property type="molecule type" value="Genomic_DNA"/>
</dbReference>
<name>A0A7W6KGN7_9HYPH</name>
<keyword evidence="3" id="KW-0808">Transferase</keyword>
<protein>
    <submittedName>
        <fullName evidence="3">Glucan phosphoethanolaminetransferase (Alkaline phosphatase superfamily)</fullName>
    </submittedName>
</protein>
<feature type="transmembrane region" description="Helical" evidence="1">
    <location>
        <begin position="91"/>
        <end position="123"/>
    </location>
</feature>
<feature type="transmembrane region" description="Helical" evidence="1">
    <location>
        <begin position="129"/>
        <end position="147"/>
    </location>
</feature>
<reference evidence="3 4" key="1">
    <citation type="submission" date="2020-08" db="EMBL/GenBank/DDBJ databases">
        <title>Genomic Encyclopedia of Type Strains, Phase IV (KMG-IV): sequencing the most valuable type-strain genomes for metagenomic binning, comparative biology and taxonomic classification.</title>
        <authorList>
            <person name="Goeker M."/>
        </authorList>
    </citation>
    <scope>NUCLEOTIDE SEQUENCE [LARGE SCALE GENOMIC DNA]</scope>
    <source>
        <strain evidence="3 4">DSM 28101</strain>
    </source>
</reference>
<evidence type="ECO:0000256" key="1">
    <source>
        <dbReference type="SAM" id="Phobius"/>
    </source>
</evidence>
<dbReference type="Pfam" id="PF07331">
    <property type="entry name" value="TctB"/>
    <property type="match status" value="1"/>
</dbReference>
<evidence type="ECO:0000313" key="3">
    <source>
        <dbReference type="EMBL" id="MBB4120901.1"/>
    </source>
</evidence>
<dbReference type="GO" id="GO:0016740">
    <property type="term" value="F:transferase activity"/>
    <property type="evidence" value="ECO:0007669"/>
    <property type="project" value="UniProtKB-KW"/>
</dbReference>
<evidence type="ECO:0000313" key="4">
    <source>
        <dbReference type="Proteomes" id="UP000530571"/>
    </source>
</evidence>
<keyword evidence="4" id="KW-1185">Reference proteome</keyword>
<dbReference type="InterPro" id="IPR009936">
    <property type="entry name" value="DUF1468"/>
</dbReference>
<comment type="caution">
    <text evidence="3">The sequence shown here is derived from an EMBL/GenBank/DDBJ whole genome shotgun (WGS) entry which is preliminary data.</text>
</comment>
<keyword evidence="1" id="KW-0812">Transmembrane</keyword>
<keyword evidence="1" id="KW-0472">Membrane</keyword>
<organism evidence="3 4">
    <name type="scientific">Martelella radicis</name>
    <dbReference type="NCBI Taxonomy" id="1397476"/>
    <lineage>
        <taxon>Bacteria</taxon>
        <taxon>Pseudomonadati</taxon>
        <taxon>Pseudomonadota</taxon>
        <taxon>Alphaproteobacteria</taxon>
        <taxon>Hyphomicrobiales</taxon>
        <taxon>Aurantimonadaceae</taxon>
        <taxon>Martelella</taxon>
    </lineage>
</organism>
<dbReference type="AlphaFoldDB" id="A0A7W6KGN7"/>